<proteinExistence type="predicted"/>
<protein>
    <submittedName>
        <fullName evidence="1">Uncharacterized protein</fullName>
    </submittedName>
</protein>
<accession>A0AB39VJZ7</accession>
<name>A0AB39VJZ7_9GAMM</name>
<dbReference type="EMBL" id="CP165628">
    <property type="protein sequence ID" value="XDU70487.1"/>
    <property type="molecule type" value="Genomic_DNA"/>
</dbReference>
<organism evidence="1">
    <name type="scientific">Rouxiella sp. WC2420</name>
    <dbReference type="NCBI Taxonomy" id="3234145"/>
    <lineage>
        <taxon>Bacteria</taxon>
        <taxon>Pseudomonadati</taxon>
        <taxon>Pseudomonadota</taxon>
        <taxon>Gammaproteobacteria</taxon>
        <taxon>Enterobacterales</taxon>
        <taxon>Yersiniaceae</taxon>
        <taxon>Rouxiella</taxon>
    </lineage>
</organism>
<sequence length="97" mass="10537">MQRNDEEKLNDSLLGEAVLAVLKSGGDVTIAGVVIQLKSMAASAKNDVIKRACERTLGEVNQTVTSTQATRSYNVRDTNNVLHHFTAEGQQDGKKNH</sequence>
<gene>
    <name evidence="1" type="ORF">AB3G37_12885</name>
</gene>
<dbReference type="AlphaFoldDB" id="A0AB39VJZ7"/>
<dbReference type="RefSeq" id="WP_369788018.1">
    <property type="nucleotide sequence ID" value="NZ_CP165628.1"/>
</dbReference>
<reference evidence="1" key="1">
    <citation type="submission" date="2024-07" db="EMBL/GenBank/DDBJ databases">
        <authorList>
            <person name="Biller S.J."/>
        </authorList>
    </citation>
    <scope>NUCLEOTIDE SEQUENCE</scope>
    <source>
        <strain evidence="1">WC2420</strain>
    </source>
</reference>
<evidence type="ECO:0000313" key="1">
    <source>
        <dbReference type="EMBL" id="XDU70487.1"/>
    </source>
</evidence>